<dbReference type="InterPro" id="IPR029044">
    <property type="entry name" value="Nucleotide-diphossugar_trans"/>
</dbReference>
<evidence type="ECO:0000313" key="5">
    <source>
        <dbReference type="Proteomes" id="UP001271007"/>
    </source>
</evidence>
<accession>A0AAJ0D599</accession>
<proteinExistence type="predicted"/>
<dbReference type="Gene3D" id="3.90.550.10">
    <property type="entry name" value="Spore Coat Polysaccharide Biosynthesis Protein SpsA, Chain A"/>
    <property type="match status" value="1"/>
</dbReference>
<dbReference type="EMBL" id="JAWDJX010000106">
    <property type="protein sequence ID" value="KAK3046216.1"/>
    <property type="molecule type" value="Genomic_DNA"/>
</dbReference>
<keyword evidence="1" id="KW-0812">Transmembrane</keyword>
<feature type="domain" description="DUF7928" evidence="3">
    <location>
        <begin position="83"/>
        <end position="149"/>
    </location>
</feature>
<name>A0AAJ0D599_9PEZI</name>
<dbReference type="Pfam" id="PF13632">
    <property type="entry name" value="Glyco_trans_2_3"/>
    <property type="match status" value="1"/>
</dbReference>
<dbReference type="PANTHER" id="PTHR35408">
    <property type="entry name" value="CHROMOSOME 15, WHOLE GENOME SHOTGUN SEQUENCE"/>
    <property type="match status" value="1"/>
</dbReference>
<feature type="transmembrane region" description="Helical" evidence="1">
    <location>
        <begin position="223"/>
        <end position="251"/>
    </location>
</feature>
<dbReference type="SUPFAM" id="SSF53448">
    <property type="entry name" value="Nucleotide-diphospho-sugar transferases"/>
    <property type="match status" value="1"/>
</dbReference>
<evidence type="ECO:0000259" key="2">
    <source>
        <dbReference type="Pfam" id="PF13632"/>
    </source>
</evidence>
<dbReference type="InterPro" id="IPR001173">
    <property type="entry name" value="Glyco_trans_2-like"/>
</dbReference>
<feature type="transmembrane region" description="Helical" evidence="1">
    <location>
        <begin position="191"/>
        <end position="211"/>
    </location>
</feature>
<protein>
    <recommendedName>
        <fullName evidence="6">Glycosyltransferase 2-like domain-containing protein</fullName>
    </recommendedName>
</protein>
<dbReference type="PANTHER" id="PTHR35408:SF3">
    <property type="entry name" value="GLYCOSYLTRANSFERASE 2-LIKE DOMAIN-CONTAINING PROTEIN"/>
    <property type="match status" value="1"/>
</dbReference>
<gene>
    <name evidence="4" type="ORF">LTR09_012281</name>
</gene>
<dbReference type="AlphaFoldDB" id="A0AAJ0D599"/>
<feature type="domain" description="Glycosyltransferase 2-like" evidence="2">
    <location>
        <begin position="427"/>
        <end position="607"/>
    </location>
</feature>
<keyword evidence="5" id="KW-1185">Reference proteome</keyword>
<evidence type="ECO:0000313" key="4">
    <source>
        <dbReference type="EMBL" id="KAK3046216.1"/>
    </source>
</evidence>
<dbReference type="Pfam" id="PF25550">
    <property type="entry name" value="DUF7928"/>
    <property type="match status" value="1"/>
</dbReference>
<evidence type="ECO:0008006" key="6">
    <source>
        <dbReference type="Google" id="ProtNLM"/>
    </source>
</evidence>
<keyword evidence="1" id="KW-1133">Transmembrane helix</keyword>
<dbReference type="InterPro" id="IPR057688">
    <property type="entry name" value="DUF7928"/>
</dbReference>
<evidence type="ECO:0000256" key="1">
    <source>
        <dbReference type="SAM" id="Phobius"/>
    </source>
</evidence>
<evidence type="ECO:0000259" key="3">
    <source>
        <dbReference type="Pfam" id="PF25550"/>
    </source>
</evidence>
<dbReference type="Proteomes" id="UP001271007">
    <property type="component" value="Unassembled WGS sequence"/>
</dbReference>
<keyword evidence="1" id="KW-0472">Membrane</keyword>
<comment type="caution">
    <text evidence="4">The sequence shown here is derived from an EMBL/GenBank/DDBJ whole genome shotgun (WGS) entry which is preliminary data.</text>
</comment>
<organism evidence="4 5">
    <name type="scientific">Extremus antarcticus</name>
    <dbReference type="NCBI Taxonomy" id="702011"/>
    <lineage>
        <taxon>Eukaryota</taxon>
        <taxon>Fungi</taxon>
        <taxon>Dikarya</taxon>
        <taxon>Ascomycota</taxon>
        <taxon>Pezizomycotina</taxon>
        <taxon>Dothideomycetes</taxon>
        <taxon>Dothideomycetidae</taxon>
        <taxon>Mycosphaerellales</taxon>
        <taxon>Extremaceae</taxon>
        <taxon>Extremus</taxon>
    </lineage>
</organism>
<reference evidence="4" key="1">
    <citation type="submission" date="2023-04" db="EMBL/GenBank/DDBJ databases">
        <title>Black Yeasts Isolated from many extreme environments.</title>
        <authorList>
            <person name="Coleine C."/>
            <person name="Stajich J.E."/>
            <person name="Selbmann L."/>
        </authorList>
    </citation>
    <scope>NUCLEOTIDE SEQUENCE</scope>
    <source>
        <strain evidence="4">CCFEE 5312</strain>
    </source>
</reference>
<sequence>MISLCTEWFNGGFNVDRRYVWSLRGRDCSEGEGTVPGMSARVTTIDFRKRLYGAQCTVCHDHQQPSCEDIAGLFARRLRHPTQERLRVQVLPNMNVLPYARKAQSAAFVTHEGLLIVWDDDATKLMERGRAIEAELMDLVWKAADPMQEDAAALDDNNEKKPPRVTALELDDESGAAVPAKRPTHLMNTTLVALTLTLIVIMLGAGFRQITIEIKVDRNYTRLAFLALTPVQIFFTLFFAQVLVGCIAQMFGPIKQLTTNSRFYSAMLPIRLTTPTLPHVTIQCPVYKEGLRSDIAPTVKSIKAAITTYELQGGSANILVNDDGLQLVSEEDRRERVDFYADNSIDWTARPKHGENGFLRRGKFKKASNMNYGLILSNNVVSKLTKVERSGGCTQTQEIAEHDRCLQEVVSESKVAWAEGNIRVGDYILIIDSDTRVPSDCLLDAVSEMEQSPDVGIMQSSSGVMQVVHDFFENGITFFTNVIYTAIKYTVSIGDIAPFVGHNAILRWSAIQEIGYFDEDGYEKFWSERHVSEDFEMSLQLQTRGYIIRMASWAGEGFKEGVSLTVYDELARWEKYAYGCNELLFNPIFTWLWKGPFTPLFRKFLFSNIRFTNKITIIS</sequence>